<feature type="compositionally biased region" description="Basic and acidic residues" evidence="7">
    <location>
        <begin position="362"/>
        <end position="379"/>
    </location>
</feature>
<feature type="region of interest" description="Disordered" evidence="7">
    <location>
        <begin position="333"/>
        <end position="379"/>
    </location>
</feature>
<feature type="compositionally biased region" description="Basic and acidic residues" evidence="7">
    <location>
        <begin position="1"/>
        <end position="12"/>
    </location>
</feature>
<evidence type="ECO:0000313" key="9">
    <source>
        <dbReference type="Proteomes" id="UP000019484"/>
    </source>
</evidence>
<comment type="function">
    <text evidence="1">Catalyzes the last step of tRNA splicing, the transfer of the splice junction 2'-phosphate from ligated tRNA to NAD to produce ADP-ribose 1''-2'' cyclic phosphate.</text>
</comment>
<sequence>MSTEPAGRESGRGRGGGQGQSHGRGSRHASQPRTVLVSKAMSRLLRHAAVEERIPIDKHGYVRMDHLLGWQRLRSMKPPVTFGEVVEAVRDNEKKRFALKYIGEGEEGGNDPGPIPVRTGTLSETQTARTEAGVTKSAATDQTIEIATEAQDQSQSQEPEQAKTDSETQRAISMFQSNQDADDLDPRHFLIRATQGHSMQTIEAESLLTPITLDDPATIPETVVHGTFYGAWDRIVQSGGLKRMKRNHVHFATGPALDDVLPSPPSNNGSGEESTGSHVGGGTSAVLLGKDKVISGMRGDAQILIYVDIRRALAERPDMKWWRSENGVILTEGVSEASPTTTQSLPASENGAGEGQGIPPDDGARQSDEMKKGSKPPEQEKLVPMEYWLAAVEVKEGLGLLWKHGEGTVRELPEHLRSRALPMGKRGHGPGRGRGWGRGQGRG</sequence>
<feature type="region of interest" description="Disordered" evidence="7">
    <location>
        <begin position="420"/>
        <end position="443"/>
    </location>
</feature>
<feature type="region of interest" description="Disordered" evidence="7">
    <location>
        <begin position="148"/>
        <end position="169"/>
    </location>
</feature>
<dbReference type="GO" id="GO:0006388">
    <property type="term" value="P:tRNA splicing, via endonucleolytic cleavage and ligation"/>
    <property type="evidence" value="ECO:0007669"/>
    <property type="project" value="TreeGrafter"/>
</dbReference>
<comment type="similarity">
    <text evidence="2">Belongs to the KptA/TPT1 family.</text>
</comment>
<evidence type="ECO:0000313" key="8">
    <source>
        <dbReference type="EMBL" id="EXJ82121.1"/>
    </source>
</evidence>
<evidence type="ECO:0000256" key="4">
    <source>
        <dbReference type="ARBA" id="ARBA00022679"/>
    </source>
</evidence>
<evidence type="ECO:0000256" key="6">
    <source>
        <dbReference type="ARBA" id="ARBA00047949"/>
    </source>
</evidence>
<dbReference type="SUPFAM" id="SSF56399">
    <property type="entry name" value="ADP-ribosylation"/>
    <property type="match status" value="1"/>
</dbReference>
<comment type="catalytic activity">
    <reaction evidence="6">
        <text>2'-phospho-[ligated tRNA] + NAD(+) = mature tRNA + ADP-alpha-D-ribose 1'',2''-cyclic phosphate + nicotinamide</text>
        <dbReference type="Rhea" id="RHEA:23324"/>
        <dbReference type="Rhea" id="RHEA-COMP:11106"/>
        <dbReference type="Rhea" id="RHEA-COMP:11107"/>
        <dbReference type="ChEBI" id="CHEBI:17154"/>
        <dbReference type="ChEBI" id="CHEBI:57540"/>
        <dbReference type="ChEBI" id="CHEBI:76596"/>
        <dbReference type="ChEBI" id="CHEBI:82883"/>
        <dbReference type="ChEBI" id="CHEBI:85027"/>
        <dbReference type="EC" id="2.7.1.160"/>
    </reaction>
</comment>
<dbReference type="eggNOG" id="KOG2278">
    <property type="taxonomic scope" value="Eukaryota"/>
</dbReference>
<evidence type="ECO:0000256" key="5">
    <source>
        <dbReference type="ARBA" id="ARBA00023027"/>
    </source>
</evidence>
<dbReference type="InterPro" id="IPR002745">
    <property type="entry name" value="Ptrans_KptA/Tpt1"/>
</dbReference>
<dbReference type="GeneID" id="19163041"/>
<feature type="compositionally biased region" description="Polar residues" evidence="7">
    <location>
        <begin position="148"/>
        <end position="159"/>
    </location>
</feature>
<dbReference type="Gene3D" id="3.20.170.30">
    <property type="match status" value="2"/>
</dbReference>
<keyword evidence="9" id="KW-1185">Reference proteome</keyword>
<evidence type="ECO:0000256" key="3">
    <source>
        <dbReference type="ARBA" id="ARBA00012007"/>
    </source>
</evidence>
<dbReference type="PANTHER" id="PTHR12684">
    <property type="entry name" value="PUTATIVE PHOSPHOTRANSFERASE"/>
    <property type="match status" value="1"/>
</dbReference>
<dbReference type="HOGENOM" id="CLU_052998_0_0_1"/>
<protein>
    <recommendedName>
        <fullName evidence="3">2'-phosphotransferase</fullName>
        <ecNumber evidence="3">2.7.1.160</ecNumber>
    </recommendedName>
</protein>
<dbReference type="OrthoDB" id="419694at2759"/>
<dbReference type="Proteomes" id="UP000019484">
    <property type="component" value="Unassembled WGS sequence"/>
</dbReference>
<evidence type="ECO:0000256" key="1">
    <source>
        <dbReference type="ARBA" id="ARBA00003343"/>
    </source>
</evidence>
<dbReference type="GO" id="GO:0000215">
    <property type="term" value="F:tRNA 2'-phosphotransferase activity"/>
    <property type="evidence" value="ECO:0007669"/>
    <property type="project" value="UniProtKB-EC"/>
</dbReference>
<accession>W9XYR3</accession>
<dbReference type="RefSeq" id="XP_007727242.1">
    <property type="nucleotide sequence ID" value="XM_007729052.1"/>
</dbReference>
<dbReference type="EC" id="2.7.1.160" evidence="3"/>
<feature type="compositionally biased region" description="Gly residues" evidence="7">
    <location>
        <begin position="432"/>
        <end position="443"/>
    </location>
</feature>
<feature type="compositionally biased region" description="Low complexity" evidence="7">
    <location>
        <begin position="266"/>
        <end position="277"/>
    </location>
</feature>
<reference evidence="8 9" key="1">
    <citation type="submission" date="2013-03" db="EMBL/GenBank/DDBJ databases">
        <title>The Genome Sequence of Capronia coronata CBS 617.96.</title>
        <authorList>
            <consortium name="The Broad Institute Genomics Platform"/>
            <person name="Cuomo C."/>
            <person name="de Hoog S."/>
            <person name="Gorbushina A."/>
            <person name="Walker B."/>
            <person name="Young S.K."/>
            <person name="Zeng Q."/>
            <person name="Gargeya S."/>
            <person name="Fitzgerald M."/>
            <person name="Haas B."/>
            <person name="Abouelleil A."/>
            <person name="Allen A.W."/>
            <person name="Alvarado L."/>
            <person name="Arachchi H.M."/>
            <person name="Berlin A.M."/>
            <person name="Chapman S.B."/>
            <person name="Gainer-Dewar J."/>
            <person name="Goldberg J."/>
            <person name="Griggs A."/>
            <person name="Gujja S."/>
            <person name="Hansen M."/>
            <person name="Howarth C."/>
            <person name="Imamovic A."/>
            <person name="Ireland A."/>
            <person name="Larimer J."/>
            <person name="McCowan C."/>
            <person name="Murphy C."/>
            <person name="Pearson M."/>
            <person name="Poon T.W."/>
            <person name="Priest M."/>
            <person name="Roberts A."/>
            <person name="Saif S."/>
            <person name="Shea T."/>
            <person name="Sisk P."/>
            <person name="Sykes S."/>
            <person name="Wortman J."/>
            <person name="Nusbaum C."/>
            <person name="Birren B."/>
        </authorList>
    </citation>
    <scope>NUCLEOTIDE SEQUENCE [LARGE SCALE GENOMIC DNA]</scope>
    <source>
        <strain evidence="8 9">CBS 617.96</strain>
    </source>
</reference>
<keyword evidence="4" id="KW-0808">Transferase</keyword>
<evidence type="ECO:0000256" key="2">
    <source>
        <dbReference type="ARBA" id="ARBA00009836"/>
    </source>
</evidence>
<dbReference type="PANTHER" id="PTHR12684:SF2">
    <property type="entry name" value="TRNA 2'-PHOSPHOTRANSFERASE 1"/>
    <property type="match status" value="1"/>
</dbReference>
<dbReference type="EMBL" id="AMWN01000007">
    <property type="protein sequence ID" value="EXJ82121.1"/>
    <property type="molecule type" value="Genomic_DNA"/>
</dbReference>
<proteinExistence type="inferred from homology"/>
<feature type="compositionally biased region" description="Polar residues" evidence="7">
    <location>
        <begin position="337"/>
        <end position="347"/>
    </location>
</feature>
<comment type="caution">
    <text evidence="8">The sequence shown here is derived from an EMBL/GenBank/DDBJ whole genome shotgun (WGS) entry which is preliminary data.</text>
</comment>
<feature type="compositionally biased region" description="Gly residues" evidence="7">
    <location>
        <begin position="13"/>
        <end position="22"/>
    </location>
</feature>
<dbReference type="InterPro" id="IPR042081">
    <property type="entry name" value="RNA_2'-PTrans_C"/>
</dbReference>
<feature type="region of interest" description="Disordered" evidence="7">
    <location>
        <begin position="1"/>
        <end position="33"/>
    </location>
</feature>
<dbReference type="Gene3D" id="1.10.10.970">
    <property type="entry name" value="RNA 2'-phosphotransferase, Tpt1/KptA family, N-terminal domain"/>
    <property type="match status" value="1"/>
</dbReference>
<dbReference type="Pfam" id="PF01885">
    <property type="entry name" value="PTS_2-RNA"/>
    <property type="match status" value="1"/>
</dbReference>
<organism evidence="8 9">
    <name type="scientific">Capronia coronata CBS 617.96</name>
    <dbReference type="NCBI Taxonomy" id="1182541"/>
    <lineage>
        <taxon>Eukaryota</taxon>
        <taxon>Fungi</taxon>
        <taxon>Dikarya</taxon>
        <taxon>Ascomycota</taxon>
        <taxon>Pezizomycotina</taxon>
        <taxon>Eurotiomycetes</taxon>
        <taxon>Chaetothyriomycetidae</taxon>
        <taxon>Chaetothyriales</taxon>
        <taxon>Herpotrichiellaceae</taxon>
        <taxon>Capronia</taxon>
    </lineage>
</organism>
<name>W9XYR3_9EURO</name>
<feature type="region of interest" description="Disordered" evidence="7">
    <location>
        <begin position="255"/>
        <end position="283"/>
    </location>
</feature>
<dbReference type="AlphaFoldDB" id="W9XYR3"/>
<dbReference type="STRING" id="1182541.W9XYR3"/>
<keyword evidence="5" id="KW-0520">NAD</keyword>
<dbReference type="InterPro" id="IPR042080">
    <property type="entry name" value="RNA_2'-PTrans_N"/>
</dbReference>
<evidence type="ECO:0000256" key="7">
    <source>
        <dbReference type="SAM" id="MobiDB-lite"/>
    </source>
</evidence>
<gene>
    <name evidence="8" type="ORF">A1O1_08190</name>
</gene>